<sequence length="259" mass="28310">MTESKTVITKVDDGVGRITLNRPESMNTFSTELARGLCDSLEAMESDPSVVVVVLDGAGKNFSTGIDLKEFLSKERHEIRDFLRLMDRHNNVLFSMSKPVIASVQGYTLANGAGLALACDFIVAAENAVFGTTAINVGLICLEPGYQLSRWIGPKRALQYVLTGDFIHAEEALKLGIAYRVVPPEKLEEATMEFAKKLAKKSPLALKTGKRGLQQIESLPLERAIEAAGERFAALAATEDAREGLEAFLGKREPVWRGR</sequence>
<accession>A0ABS9EQN4</accession>
<dbReference type="InterPro" id="IPR014748">
    <property type="entry name" value="Enoyl-CoA_hydra_C"/>
</dbReference>
<dbReference type="Pfam" id="PF00378">
    <property type="entry name" value="ECH_1"/>
    <property type="match status" value="1"/>
</dbReference>
<protein>
    <submittedName>
        <fullName evidence="3">Enoyl-CoA hydratase/isomerase family protein</fullName>
    </submittedName>
</protein>
<dbReference type="InterPro" id="IPR001753">
    <property type="entry name" value="Enoyl-CoA_hydra/iso"/>
</dbReference>
<dbReference type="EMBL" id="JAKGUD010000016">
    <property type="protein sequence ID" value="MCF4143494.1"/>
    <property type="molecule type" value="Genomic_DNA"/>
</dbReference>
<comment type="caution">
    <text evidence="3">The sequence shown here is derived from an EMBL/GenBank/DDBJ whole genome shotgun (WGS) entry which is preliminary data.</text>
</comment>
<dbReference type="Gene3D" id="3.90.226.10">
    <property type="entry name" value="2-enoyl-CoA Hydratase, Chain A, domain 1"/>
    <property type="match status" value="1"/>
</dbReference>
<keyword evidence="4" id="KW-1185">Reference proteome</keyword>
<keyword evidence="2" id="KW-0456">Lyase</keyword>
<dbReference type="SUPFAM" id="SSF52096">
    <property type="entry name" value="ClpP/crotonase"/>
    <property type="match status" value="1"/>
</dbReference>
<dbReference type="Gene3D" id="1.10.12.10">
    <property type="entry name" value="Lyase 2-enoyl-coa Hydratase, Chain A, domain 2"/>
    <property type="match status" value="1"/>
</dbReference>
<dbReference type="CDD" id="cd06558">
    <property type="entry name" value="crotonase-like"/>
    <property type="match status" value="1"/>
</dbReference>
<comment type="similarity">
    <text evidence="1">Belongs to the enoyl-CoA hydratase/isomerase family.</text>
</comment>
<dbReference type="PANTHER" id="PTHR11941:SF130">
    <property type="entry name" value="ENOYL-COA HYDRATASE ECHA12-RELATED"/>
    <property type="match status" value="1"/>
</dbReference>
<evidence type="ECO:0000313" key="4">
    <source>
        <dbReference type="Proteomes" id="UP001200430"/>
    </source>
</evidence>
<evidence type="ECO:0000256" key="2">
    <source>
        <dbReference type="ARBA" id="ARBA00023239"/>
    </source>
</evidence>
<dbReference type="Proteomes" id="UP001200430">
    <property type="component" value="Unassembled WGS sequence"/>
</dbReference>
<evidence type="ECO:0000313" key="3">
    <source>
        <dbReference type="EMBL" id="MCF4143494.1"/>
    </source>
</evidence>
<evidence type="ECO:0000256" key="1">
    <source>
        <dbReference type="ARBA" id="ARBA00005254"/>
    </source>
</evidence>
<organism evidence="3 4">
    <name type="scientific">Dethiosulfovibrio marinus</name>
    <dbReference type="NCBI Taxonomy" id="133532"/>
    <lineage>
        <taxon>Bacteria</taxon>
        <taxon>Thermotogati</taxon>
        <taxon>Synergistota</taxon>
        <taxon>Synergistia</taxon>
        <taxon>Synergistales</taxon>
        <taxon>Dethiosulfovibrionaceae</taxon>
        <taxon>Dethiosulfovibrio</taxon>
    </lineage>
</organism>
<dbReference type="RefSeq" id="WP_236100193.1">
    <property type="nucleotide sequence ID" value="NZ_JAKGUD010000016.1"/>
</dbReference>
<dbReference type="PANTHER" id="PTHR11941">
    <property type="entry name" value="ENOYL-COA HYDRATASE-RELATED"/>
    <property type="match status" value="1"/>
</dbReference>
<proteinExistence type="inferred from homology"/>
<reference evidence="3 4" key="1">
    <citation type="submission" date="2022-01" db="EMBL/GenBank/DDBJ databases">
        <title>Dethiosulfovibrio faecalis sp. nov., a novel proteolytic, non-sulfur-reducing bacterium isolated from a marine aquaculture solid waste bioreactor.</title>
        <authorList>
            <person name="Grabowski S."/>
            <person name="Apolinario E."/>
            <person name="Schneider N."/>
            <person name="Marshall C.W."/>
            <person name="Sowers K.R."/>
        </authorList>
    </citation>
    <scope>NUCLEOTIDE SEQUENCE [LARGE SCALE GENOMIC DNA]</scope>
    <source>
        <strain evidence="3 4">DSM 12537</strain>
    </source>
</reference>
<name>A0ABS9EQN4_9BACT</name>
<dbReference type="InterPro" id="IPR029045">
    <property type="entry name" value="ClpP/crotonase-like_dom_sf"/>
</dbReference>
<gene>
    <name evidence="3" type="ORF">L2W38_11790</name>
</gene>